<organism evidence="1 2">
    <name type="scientific">Aromia moschata</name>
    <dbReference type="NCBI Taxonomy" id="1265417"/>
    <lineage>
        <taxon>Eukaryota</taxon>
        <taxon>Metazoa</taxon>
        <taxon>Ecdysozoa</taxon>
        <taxon>Arthropoda</taxon>
        <taxon>Hexapoda</taxon>
        <taxon>Insecta</taxon>
        <taxon>Pterygota</taxon>
        <taxon>Neoptera</taxon>
        <taxon>Endopterygota</taxon>
        <taxon>Coleoptera</taxon>
        <taxon>Polyphaga</taxon>
        <taxon>Cucujiformia</taxon>
        <taxon>Chrysomeloidea</taxon>
        <taxon>Cerambycidae</taxon>
        <taxon>Cerambycinae</taxon>
        <taxon>Callichromatini</taxon>
        <taxon>Aromia</taxon>
    </lineage>
</organism>
<dbReference type="EMBL" id="JAPWTK010000131">
    <property type="protein sequence ID" value="KAJ8948758.1"/>
    <property type="molecule type" value="Genomic_DNA"/>
</dbReference>
<dbReference type="Proteomes" id="UP001162162">
    <property type="component" value="Unassembled WGS sequence"/>
</dbReference>
<sequence length="142" mass="17209">MFHTDAALRTPLIIFYGQKYMGIRKNLPCMSQEYFLMILAPLPIELPRFLHYKCLYDYRRSYYDDVMEVLSSRRKGIRRNIPPAQTWAERYCRARSDPLRKVEAFNRYLDDVKLVTKTEISGNFYKHYSKEQFNRRFSPLLF</sequence>
<keyword evidence="2" id="KW-1185">Reference proteome</keyword>
<proteinExistence type="predicted"/>
<evidence type="ECO:0000313" key="2">
    <source>
        <dbReference type="Proteomes" id="UP001162162"/>
    </source>
</evidence>
<name>A0AAV8YB63_9CUCU</name>
<accession>A0AAV8YB63</accession>
<comment type="caution">
    <text evidence="1">The sequence shown here is derived from an EMBL/GenBank/DDBJ whole genome shotgun (WGS) entry which is preliminary data.</text>
</comment>
<reference evidence="1" key="1">
    <citation type="journal article" date="2023" name="Insect Mol. Biol.">
        <title>Genome sequencing provides insights into the evolution of gene families encoding plant cell wall-degrading enzymes in longhorned beetles.</title>
        <authorList>
            <person name="Shin N.R."/>
            <person name="Okamura Y."/>
            <person name="Kirsch R."/>
            <person name="Pauchet Y."/>
        </authorList>
    </citation>
    <scope>NUCLEOTIDE SEQUENCE</scope>
    <source>
        <strain evidence="1">AMC_N1</strain>
    </source>
</reference>
<dbReference type="AlphaFoldDB" id="A0AAV8YB63"/>
<gene>
    <name evidence="1" type="ORF">NQ318_017927</name>
</gene>
<evidence type="ECO:0000313" key="1">
    <source>
        <dbReference type="EMBL" id="KAJ8948758.1"/>
    </source>
</evidence>
<protein>
    <submittedName>
        <fullName evidence="1">Uncharacterized protein</fullName>
    </submittedName>
</protein>